<evidence type="ECO:0000256" key="1">
    <source>
        <dbReference type="ARBA" id="ARBA00009776"/>
    </source>
</evidence>
<dbReference type="PANTHER" id="PTHR10344">
    <property type="entry name" value="THYMIDYLATE KINASE"/>
    <property type="match status" value="1"/>
</dbReference>
<dbReference type="Pfam" id="PF02223">
    <property type="entry name" value="Thymidylate_kin"/>
    <property type="match status" value="1"/>
</dbReference>
<sequence length="234" mass="26383">MQRDIVAGSTPFTDRLAKVELDRHGLPGLLVAVDGSDGTGKTTLLAGLESELRLRGHEVLATRQPTTEARESSAFRDFLFRPESRDDIDYRALLCLLIGDRLQHIHRVVRPALARGAVVLCDRYVFTQMVTTVTRGFDDERWMLELYQHVMRPDVGVITDAPTDVVIERISARSDAREAFYEDDHVRANLRAYRDVAVQYDLTVIDTLDVSPDDAVSLVLAEIDQQFVEKATRT</sequence>
<evidence type="ECO:0000256" key="10">
    <source>
        <dbReference type="HAMAP-Rule" id="MF_00165"/>
    </source>
</evidence>
<keyword evidence="5 10" id="KW-0545">Nucleotide biosynthesis</keyword>
<dbReference type="EC" id="2.7.4.9" evidence="2 10"/>
<dbReference type="SUPFAM" id="SSF52540">
    <property type="entry name" value="P-loop containing nucleoside triphosphate hydrolases"/>
    <property type="match status" value="1"/>
</dbReference>
<name>A0ABW0FGC0_9MICO</name>
<evidence type="ECO:0000256" key="2">
    <source>
        <dbReference type="ARBA" id="ARBA00012980"/>
    </source>
</evidence>
<gene>
    <name evidence="10" type="primary">tmk</name>
    <name evidence="12" type="ORF">ACFPK8_08865</name>
</gene>
<dbReference type="Proteomes" id="UP001595937">
    <property type="component" value="Unassembled WGS sequence"/>
</dbReference>
<dbReference type="GeneID" id="303295853"/>
<comment type="caution">
    <text evidence="12">The sequence shown here is derived from an EMBL/GenBank/DDBJ whole genome shotgun (WGS) entry which is preliminary data.</text>
</comment>
<protein>
    <recommendedName>
        <fullName evidence="3 10">Thymidylate kinase</fullName>
        <ecNumber evidence="2 10">2.7.4.9</ecNumber>
    </recommendedName>
    <alternativeName>
        <fullName evidence="10">dTMP kinase</fullName>
    </alternativeName>
</protein>
<reference evidence="13" key="1">
    <citation type="journal article" date="2019" name="Int. J. Syst. Evol. Microbiol.">
        <title>The Global Catalogue of Microorganisms (GCM) 10K type strain sequencing project: providing services to taxonomists for standard genome sequencing and annotation.</title>
        <authorList>
            <consortium name="The Broad Institute Genomics Platform"/>
            <consortium name="The Broad Institute Genome Sequencing Center for Infectious Disease"/>
            <person name="Wu L."/>
            <person name="Ma J."/>
        </authorList>
    </citation>
    <scope>NUCLEOTIDE SEQUENCE [LARGE SCALE GENOMIC DNA]</scope>
    <source>
        <strain evidence="13">CGMCC 1.16455</strain>
    </source>
</reference>
<feature type="binding site" evidence="10">
    <location>
        <begin position="35"/>
        <end position="42"/>
    </location>
    <ligand>
        <name>ATP</name>
        <dbReference type="ChEBI" id="CHEBI:30616"/>
    </ligand>
</feature>
<accession>A0ABW0FGC0</accession>
<keyword evidence="7 10" id="KW-0418">Kinase</keyword>
<dbReference type="InterPro" id="IPR027417">
    <property type="entry name" value="P-loop_NTPase"/>
</dbReference>
<keyword evidence="8 10" id="KW-0067">ATP-binding</keyword>
<keyword evidence="4 10" id="KW-0808">Transferase</keyword>
<keyword evidence="6 10" id="KW-0547">Nucleotide-binding</keyword>
<proteinExistence type="inferred from homology"/>
<dbReference type="InterPro" id="IPR039430">
    <property type="entry name" value="Thymidylate_kin-like_dom"/>
</dbReference>
<evidence type="ECO:0000256" key="9">
    <source>
        <dbReference type="ARBA" id="ARBA00048743"/>
    </source>
</evidence>
<dbReference type="HAMAP" id="MF_00165">
    <property type="entry name" value="Thymidylate_kinase"/>
    <property type="match status" value="1"/>
</dbReference>
<evidence type="ECO:0000256" key="7">
    <source>
        <dbReference type="ARBA" id="ARBA00022777"/>
    </source>
</evidence>
<comment type="catalytic activity">
    <reaction evidence="9 10">
        <text>dTMP + ATP = dTDP + ADP</text>
        <dbReference type="Rhea" id="RHEA:13517"/>
        <dbReference type="ChEBI" id="CHEBI:30616"/>
        <dbReference type="ChEBI" id="CHEBI:58369"/>
        <dbReference type="ChEBI" id="CHEBI:63528"/>
        <dbReference type="ChEBI" id="CHEBI:456216"/>
        <dbReference type="EC" id="2.7.4.9"/>
    </reaction>
</comment>
<dbReference type="EMBL" id="JBHSLN010000022">
    <property type="protein sequence ID" value="MFC5297621.1"/>
    <property type="molecule type" value="Genomic_DNA"/>
</dbReference>
<evidence type="ECO:0000256" key="3">
    <source>
        <dbReference type="ARBA" id="ARBA00017144"/>
    </source>
</evidence>
<evidence type="ECO:0000259" key="11">
    <source>
        <dbReference type="Pfam" id="PF02223"/>
    </source>
</evidence>
<dbReference type="PANTHER" id="PTHR10344:SF4">
    <property type="entry name" value="UMP-CMP KINASE 2, MITOCHONDRIAL"/>
    <property type="match status" value="1"/>
</dbReference>
<dbReference type="CDD" id="cd01672">
    <property type="entry name" value="TMPK"/>
    <property type="match status" value="1"/>
</dbReference>
<dbReference type="Gene3D" id="3.40.50.300">
    <property type="entry name" value="P-loop containing nucleotide triphosphate hydrolases"/>
    <property type="match status" value="1"/>
</dbReference>
<evidence type="ECO:0000256" key="6">
    <source>
        <dbReference type="ARBA" id="ARBA00022741"/>
    </source>
</evidence>
<evidence type="ECO:0000256" key="4">
    <source>
        <dbReference type="ARBA" id="ARBA00022679"/>
    </source>
</evidence>
<dbReference type="GO" id="GO:0016301">
    <property type="term" value="F:kinase activity"/>
    <property type="evidence" value="ECO:0007669"/>
    <property type="project" value="UniProtKB-KW"/>
</dbReference>
<dbReference type="RefSeq" id="WP_343922059.1">
    <property type="nucleotide sequence ID" value="NZ_BAAAIR010000006.1"/>
</dbReference>
<keyword evidence="13" id="KW-1185">Reference proteome</keyword>
<evidence type="ECO:0000313" key="13">
    <source>
        <dbReference type="Proteomes" id="UP001595937"/>
    </source>
</evidence>
<comment type="similarity">
    <text evidence="1 10">Belongs to the thymidylate kinase family.</text>
</comment>
<organism evidence="12 13">
    <name type="scientific">Brachybacterium tyrofermentans</name>
    <dbReference type="NCBI Taxonomy" id="47848"/>
    <lineage>
        <taxon>Bacteria</taxon>
        <taxon>Bacillati</taxon>
        <taxon>Actinomycetota</taxon>
        <taxon>Actinomycetes</taxon>
        <taxon>Micrococcales</taxon>
        <taxon>Dermabacteraceae</taxon>
        <taxon>Brachybacterium</taxon>
    </lineage>
</organism>
<dbReference type="InterPro" id="IPR018094">
    <property type="entry name" value="Thymidylate_kinase"/>
</dbReference>
<comment type="function">
    <text evidence="10">Phosphorylation of dTMP to form dTDP in both de novo and salvage pathways of dTTP synthesis.</text>
</comment>
<evidence type="ECO:0000256" key="5">
    <source>
        <dbReference type="ARBA" id="ARBA00022727"/>
    </source>
</evidence>
<evidence type="ECO:0000313" key="12">
    <source>
        <dbReference type="EMBL" id="MFC5297621.1"/>
    </source>
</evidence>
<evidence type="ECO:0000256" key="8">
    <source>
        <dbReference type="ARBA" id="ARBA00022840"/>
    </source>
</evidence>
<feature type="domain" description="Thymidylate kinase-like" evidence="11">
    <location>
        <begin position="33"/>
        <end position="207"/>
    </location>
</feature>